<dbReference type="Gene3D" id="3.40.50.300">
    <property type="entry name" value="P-loop containing nucleotide triphosphate hydrolases"/>
    <property type="match status" value="1"/>
</dbReference>
<dbReference type="InterPro" id="IPR057626">
    <property type="entry name" value="S-S_Temptin"/>
</dbReference>
<dbReference type="Pfam" id="PF24784">
    <property type="entry name" value="Temptin_C"/>
    <property type="match status" value="1"/>
</dbReference>
<dbReference type="InterPro" id="IPR027417">
    <property type="entry name" value="P-loop_NTPase"/>
</dbReference>
<organism evidence="3 4">
    <name type="scientific">Cichlidogyrus casuarinus</name>
    <dbReference type="NCBI Taxonomy" id="1844966"/>
    <lineage>
        <taxon>Eukaryota</taxon>
        <taxon>Metazoa</taxon>
        <taxon>Spiralia</taxon>
        <taxon>Lophotrochozoa</taxon>
        <taxon>Platyhelminthes</taxon>
        <taxon>Monogenea</taxon>
        <taxon>Monopisthocotylea</taxon>
        <taxon>Dactylogyridea</taxon>
        <taxon>Ancyrocephalidae</taxon>
        <taxon>Cichlidogyrus</taxon>
    </lineage>
</organism>
<dbReference type="PANTHER" id="PTHR34737">
    <property type="entry name" value="EF-HAND DOMAIN-CONTAINING PROTEIN"/>
    <property type="match status" value="1"/>
</dbReference>
<keyword evidence="1" id="KW-0812">Transmembrane</keyword>
<feature type="transmembrane region" description="Helical" evidence="1">
    <location>
        <begin position="227"/>
        <end position="251"/>
    </location>
</feature>
<dbReference type="AlphaFoldDB" id="A0ABD2PWF7"/>
<evidence type="ECO:0000256" key="1">
    <source>
        <dbReference type="SAM" id="Phobius"/>
    </source>
</evidence>
<evidence type="ECO:0000259" key="2">
    <source>
        <dbReference type="Pfam" id="PF24784"/>
    </source>
</evidence>
<dbReference type="PROSITE" id="PS51421">
    <property type="entry name" value="RAS"/>
    <property type="match status" value="1"/>
</dbReference>
<dbReference type="PROSITE" id="PS51419">
    <property type="entry name" value="RAB"/>
    <property type="match status" value="1"/>
</dbReference>
<sequence length="258" mass="28588">MLVANKIDEPIYFVSRKEGQELAKTYGMLFQETSAKTRENVDSVFRELVKKIVQSEPIDTLSYSVIELDEVPPRKNKCSVVVVLGLIYAEARLSFVSQVPNGARVPDPCDPSHFVEAIGHENSVGGGLLNEFGVDFEAAKDWQELCRLDSDRDGKTNGEELGDPLCQWQIGKPDPEPIEALTHPSVCTPIESTFCIHKNPCQMDEVKLASLDVPDDCLNAASDQETFMVLGIAIVAFSWILKLPLTIFTAFRVRSEAV</sequence>
<protein>
    <recommendedName>
        <fullName evidence="2">Temptin Cys/Cys disulfide domain-containing protein</fullName>
    </recommendedName>
</protein>
<name>A0ABD2PWF7_9PLAT</name>
<dbReference type="SUPFAM" id="SSF52540">
    <property type="entry name" value="P-loop containing nucleoside triphosphate hydrolases"/>
    <property type="match status" value="1"/>
</dbReference>
<dbReference type="EMBL" id="JBJKFK010002243">
    <property type="protein sequence ID" value="KAL3311418.1"/>
    <property type="molecule type" value="Genomic_DNA"/>
</dbReference>
<keyword evidence="1" id="KW-0472">Membrane</keyword>
<dbReference type="PANTHER" id="PTHR34737:SF2">
    <property type="entry name" value="EF-HAND DOMAIN-CONTAINING PROTEIN"/>
    <property type="match status" value="1"/>
</dbReference>
<dbReference type="Pfam" id="PF00071">
    <property type="entry name" value="Ras"/>
    <property type="match status" value="1"/>
</dbReference>
<gene>
    <name evidence="3" type="ORF">Ciccas_010002</name>
</gene>
<accession>A0ABD2PWF7</accession>
<keyword evidence="4" id="KW-1185">Reference proteome</keyword>
<dbReference type="InterPro" id="IPR001806">
    <property type="entry name" value="Small_GTPase"/>
</dbReference>
<reference evidence="3 4" key="1">
    <citation type="submission" date="2024-11" db="EMBL/GenBank/DDBJ databases">
        <title>Adaptive evolution of stress response genes in parasites aligns with host niche diversity.</title>
        <authorList>
            <person name="Hahn C."/>
            <person name="Resl P."/>
        </authorList>
    </citation>
    <scope>NUCLEOTIDE SEQUENCE [LARGE SCALE GENOMIC DNA]</scope>
    <source>
        <strain evidence="3">EGGRZ-B1_66</strain>
        <tissue evidence="3">Body</tissue>
    </source>
</reference>
<feature type="domain" description="Temptin Cys/Cys disulfide" evidence="2">
    <location>
        <begin position="90"/>
        <end position="185"/>
    </location>
</feature>
<comment type="caution">
    <text evidence="3">The sequence shown here is derived from an EMBL/GenBank/DDBJ whole genome shotgun (WGS) entry which is preliminary data.</text>
</comment>
<keyword evidence="1" id="KW-1133">Transmembrane helix</keyword>
<dbReference type="Proteomes" id="UP001626550">
    <property type="component" value="Unassembled WGS sequence"/>
</dbReference>
<proteinExistence type="predicted"/>
<evidence type="ECO:0000313" key="3">
    <source>
        <dbReference type="EMBL" id="KAL3311418.1"/>
    </source>
</evidence>
<dbReference type="InterPro" id="IPR055313">
    <property type="entry name" value="Temptin-like"/>
</dbReference>
<evidence type="ECO:0000313" key="4">
    <source>
        <dbReference type="Proteomes" id="UP001626550"/>
    </source>
</evidence>